<proteinExistence type="predicted"/>
<protein>
    <recommendedName>
        <fullName evidence="5">Zinc finger GRF-type domain-containing protein</fullName>
    </recommendedName>
</protein>
<keyword evidence="1" id="KW-0175">Coiled coil</keyword>
<evidence type="ECO:0000256" key="1">
    <source>
        <dbReference type="SAM" id="Coils"/>
    </source>
</evidence>
<keyword evidence="2" id="KW-0472">Membrane</keyword>
<dbReference type="Proteomes" id="UP000826271">
    <property type="component" value="Unassembled WGS sequence"/>
</dbReference>
<name>A0AAV6Y997_9LAMI</name>
<evidence type="ECO:0000313" key="4">
    <source>
        <dbReference type="Proteomes" id="UP000826271"/>
    </source>
</evidence>
<sequence>MTTGGSSLRNSNYSCQHSKPFVEAFVGGTCGCKKQLQIRTSWTKKNPGRKLVGCPNYNKPNACKAFDWIEPEVCDKEMEIGVTLLTRLEEKDDKIKLVEAINQELKSNNEKLHHVTYNLSRTNNALLHKMQEMETQLKTLQNGQNVCNAISRMVIIMWILTIVVLICNMTRK</sequence>
<keyword evidence="4" id="KW-1185">Reference proteome</keyword>
<dbReference type="AlphaFoldDB" id="A0AAV6Y997"/>
<dbReference type="PANTHER" id="PTHR33248">
    <property type="entry name" value="ZINC ION-BINDING PROTEIN"/>
    <property type="match status" value="1"/>
</dbReference>
<keyword evidence="2" id="KW-0812">Transmembrane</keyword>
<evidence type="ECO:0008006" key="5">
    <source>
        <dbReference type="Google" id="ProtNLM"/>
    </source>
</evidence>
<feature type="transmembrane region" description="Helical" evidence="2">
    <location>
        <begin position="149"/>
        <end position="167"/>
    </location>
</feature>
<organism evidence="3 4">
    <name type="scientific">Buddleja alternifolia</name>
    <dbReference type="NCBI Taxonomy" id="168488"/>
    <lineage>
        <taxon>Eukaryota</taxon>
        <taxon>Viridiplantae</taxon>
        <taxon>Streptophyta</taxon>
        <taxon>Embryophyta</taxon>
        <taxon>Tracheophyta</taxon>
        <taxon>Spermatophyta</taxon>
        <taxon>Magnoliopsida</taxon>
        <taxon>eudicotyledons</taxon>
        <taxon>Gunneridae</taxon>
        <taxon>Pentapetalae</taxon>
        <taxon>asterids</taxon>
        <taxon>lamiids</taxon>
        <taxon>Lamiales</taxon>
        <taxon>Scrophulariaceae</taxon>
        <taxon>Buddlejeae</taxon>
        <taxon>Buddleja</taxon>
    </lineage>
</organism>
<gene>
    <name evidence="3" type="ORF">BUALT_Bualt01G0137600</name>
</gene>
<evidence type="ECO:0000313" key="3">
    <source>
        <dbReference type="EMBL" id="KAG8390958.1"/>
    </source>
</evidence>
<reference evidence="3" key="1">
    <citation type="submission" date="2019-10" db="EMBL/GenBank/DDBJ databases">
        <authorList>
            <person name="Zhang R."/>
            <person name="Pan Y."/>
            <person name="Wang J."/>
            <person name="Ma R."/>
            <person name="Yu S."/>
        </authorList>
    </citation>
    <scope>NUCLEOTIDE SEQUENCE</scope>
    <source>
        <strain evidence="3">LA-IB0</strain>
        <tissue evidence="3">Leaf</tissue>
    </source>
</reference>
<feature type="coiled-coil region" evidence="1">
    <location>
        <begin position="88"/>
        <end position="143"/>
    </location>
</feature>
<comment type="caution">
    <text evidence="3">The sequence shown here is derived from an EMBL/GenBank/DDBJ whole genome shotgun (WGS) entry which is preliminary data.</text>
</comment>
<keyword evidence="2" id="KW-1133">Transmembrane helix</keyword>
<accession>A0AAV6Y997</accession>
<evidence type="ECO:0000256" key="2">
    <source>
        <dbReference type="SAM" id="Phobius"/>
    </source>
</evidence>
<dbReference type="EMBL" id="WHWC01000001">
    <property type="protein sequence ID" value="KAG8390958.1"/>
    <property type="molecule type" value="Genomic_DNA"/>
</dbReference>